<name>A0A0K8R4V6_IXORI</name>
<proteinExistence type="evidence at transcript level"/>
<evidence type="ECO:0000313" key="1">
    <source>
        <dbReference type="EMBL" id="JAA65509.1"/>
    </source>
</evidence>
<protein>
    <submittedName>
        <fullName evidence="1">Putative trab domain-containing protein</fullName>
    </submittedName>
</protein>
<accession>A0A0K8R4V6</accession>
<organism evidence="1">
    <name type="scientific">Ixodes ricinus</name>
    <name type="common">Common tick</name>
    <name type="synonym">Acarus ricinus</name>
    <dbReference type="NCBI Taxonomy" id="34613"/>
    <lineage>
        <taxon>Eukaryota</taxon>
        <taxon>Metazoa</taxon>
        <taxon>Ecdysozoa</taxon>
        <taxon>Arthropoda</taxon>
        <taxon>Chelicerata</taxon>
        <taxon>Arachnida</taxon>
        <taxon>Acari</taxon>
        <taxon>Parasitiformes</taxon>
        <taxon>Ixodida</taxon>
        <taxon>Ixodoidea</taxon>
        <taxon>Ixodidae</taxon>
        <taxon>Ixodinae</taxon>
        <taxon>Ixodes</taxon>
    </lineage>
</organism>
<dbReference type="EMBL" id="GADI01008299">
    <property type="protein sequence ID" value="JAA65509.1"/>
    <property type="molecule type" value="mRNA"/>
</dbReference>
<reference evidence="1" key="1">
    <citation type="submission" date="2012-12" db="EMBL/GenBank/DDBJ databases">
        <title>Identification and characterization of a phenylalanine ammonia-lyase gene family in Isatis indigotica Fort.</title>
        <authorList>
            <person name="Liu Q."/>
            <person name="Chen J."/>
            <person name="Zhou X."/>
            <person name="Di P."/>
            <person name="Xiao Y."/>
            <person name="Xuan H."/>
            <person name="Zhang L."/>
            <person name="Chen W."/>
        </authorList>
    </citation>
    <scope>NUCLEOTIDE SEQUENCE</scope>
    <source>
        <tissue evidence="1">Salivary gland</tissue>
    </source>
</reference>
<dbReference type="AlphaFoldDB" id="A0A0K8R4V6"/>
<sequence length="172" mass="19298">MLPWTTPVWGGSRQSWWRRRHRARAWPSVEELGDGHRFGHPANHENPGAIAIFEGTQAHHQGVPAVPSRLGMLEVAALNRDAQTHRMGLGTVSTLGLLPKEPRLHIFFPRPKTGRIYVTSNRRQVSLTTSVFTQVAQQALLSCGFIRWPQSLPISAGWCPILLTRPKIDAYD</sequence>